<feature type="transmembrane region" description="Helical" evidence="1">
    <location>
        <begin position="77"/>
        <end position="98"/>
    </location>
</feature>
<keyword evidence="1" id="KW-0812">Transmembrane</keyword>
<reference evidence="2" key="1">
    <citation type="submission" date="2021-05" db="EMBL/GenBank/DDBJ databases">
        <authorList>
            <person name="Alioto T."/>
            <person name="Alioto T."/>
            <person name="Gomez Garrido J."/>
        </authorList>
    </citation>
    <scope>NUCLEOTIDE SEQUENCE</scope>
</reference>
<sequence length="103" mass="11877">MCGVELFSVMYIWQQFIDDTWCGLNKSVTGYLVFTFSKVSMNYCMTGNSGVSLGSVFPRNDEIRFQNTNRHEIRDYVLIYFFYASTFVIFSIIVNNVLSNSSS</sequence>
<keyword evidence="1" id="KW-0472">Membrane</keyword>
<proteinExistence type="predicted"/>
<dbReference type="EMBL" id="HBUF01124701">
    <property type="protein sequence ID" value="CAG6642878.1"/>
    <property type="molecule type" value="Transcribed_RNA"/>
</dbReference>
<protein>
    <submittedName>
        <fullName evidence="2">Uncharacterized protein</fullName>
    </submittedName>
</protein>
<evidence type="ECO:0000256" key="1">
    <source>
        <dbReference type="SAM" id="Phobius"/>
    </source>
</evidence>
<accession>A0A8D8R217</accession>
<dbReference type="AlphaFoldDB" id="A0A8D8R217"/>
<name>A0A8D8R217_9HEMI</name>
<organism evidence="2">
    <name type="scientific">Cacopsylla melanoneura</name>
    <dbReference type="NCBI Taxonomy" id="428564"/>
    <lineage>
        <taxon>Eukaryota</taxon>
        <taxon>Metazoa</taxon>
        <taxon>Ecdysozoa</taxon>
        <taxon>Arthropoda</taxon>
        <taxon>Hexapoda</taxon>
        <taxon>Insecta</taxon>
        <taxon>Pterygota</taxon>
        <taxon>Neoptera</taxon>
        <taxon>Paraneoptera</taxon>
        <taxon>Hemiptera</taxon>
        <taxon>Sternorrhyncha</taxon>
        <taxon>Psylloidea</taxon>
        <taxon>Psyllidae</taxon>
        <taxon>Psyllinae</taxon>
        <taxon>Cacopsylla</taxon>
    </lineage>
</organism>
<evidence type="ECO:0000313" key="2">
    <source>
        <dbReference type="EMBL" id="CAG6642878.1"/>
    </source>
</evidence>
<keyword evidence="1" id="KW-1133">Transmembrane helix</keyword>